<evidence type="ECO:0000313" key="2">
    <source>
        <dbReference type="EMBL" id="CAD6193837.1"/>
    </source>
</evidence>
<feature type="domain" description="PPIase cyclophilin-type" evidence="1">
    <location>
        <begin position="41"/>
        <end position="200"/>
    </location>
</feature>
<evidence type="ECO:0000313" key="3">
    <source>
        <dbReference type="Proteomes" id="UP000835052"/>
    </source>
</evidence>
<dbReference type="AlphaFoldDB" id="A0A8S1HF23"/>
<accession>A0A8S1HF23</accession>
<dbReference type="PANTHER" id="PTHR11071:SF561">
    <property type="entry name" value="PEPTIDYL-PROLYL CIS-TRANS ISOMERASE D-RELATED"/>
    <property type="match status" value="1"/>
</dbReference>
<evidence type="ECO:0000259" key="1">
    <source>
        <dbReference type="PROSITE" id="PS50072"/>
    </source>
</evidence>
<dbReference type="InterPro" id="IPR029000">
    <property type="entry name" value="Cyclophilin-like_dom_sf"/>
</dbReference>
<dbReference type="EMBL" id="CAJGYM010000039">
    <property type="protein sequence ID" value="CAD6193837.1"/>
    <property type="molecule type" value="Genomic_DNA"/>
</dbReference>
<keyword evidence="3" id="KW-1185">Reference proteome</keyword>
<dbReference type="PANTHER" id="PTHR11071">
    <property type="entry name" value="PEPTIDYL-PROLYL CIS-TRANS ISOMERASE"/>
    <property type="match status" value="1"/>
</dbReference>
<dbReference type="GO" id="GO:0005737">
    <property type="term" value="C:cytoplasm"/>
    <property type="evidence" value="ECO:0007669"/>
    <property type="project" value="TreeGrafter"/>
</dbReference>
<name>A0A8S1HF23_9PELO</name>
<dbReference type="GO" id="GO:0003755">
    <property type="term" value="F:peptidyl-prolyl cis-trans isomerase activity"/>
    <property type="evidence" value="ECO:0007669"/>
    <property type="project" value="InterPro"/>
</dbReference>
<dbReference type="GO" id="GO:0016018">
    <property type="term" value="F:cyclosporin A binding"/>
    <property type="evidence" value="ECO:0007669"/>
    <property type="project" value="TreeGrafter"/>
</dbReference>
<reference evidence="2" key="1">
    <citation type="submission" date="2020-10" db="EMBL/GenBank/DDBJ databases">
        <authorList>
            <person name="Kikuchi T."/>
        </authorList>
    </citation>
    <scope>NUCLEOTIDE SEQUENCE</scope>
    <source>
        <strain evidence="2">NKZ352</strain>
    </source>
</reference>
<sequence length="201" mass="22110">MGLSLSILTEATSHYDQEKHAPVSYCKMNQFAYLDVGFDRGVPLGRVVVELDENLGFSLVKIFLQLARGDYVRPSTGQRIGFKNSPLHFISLNGIIMCGDFENGCGGFAPVDEGVWIEKRTNKSKKTKGAVVMLPLDTNPHAFTSIFYICTDIALLETVEDGVVIGHVIEGMDILTDVVEEYGSRSGTPKKRLIIQDSGHI</sequence>
<dbReference type="Pfam" id="PF00160">
    <property type="entry name" value="Pro_isomerase"/>
    <property type="match status" value="1"/>
</dbReference>
<dbReference type="GO" id="GO:0006457">
    <property type="term" value="P:protein folding"/>
    <property type="evidence" value="ECO:0007669"/>
    <property type="project" value="TreeGrafter"/>
</dbReference>
<proteinExistence type="predicted"/>
<protein>
    <recommendedName>
        <fullName evidence="1">PPIase cyclophilin-type domain-containing protein</fullName>
    </recommendedName>
</protein>
<dbReference type="PROSITE" id="PS50072">
    <property type="entry name" value="CSA_PPIASE_2"/>
    <property type="match status" value="1"/>
</dbReference>
<dbReference type="OrthoDB" id="193499at2759"/>
<dbReference type="Gene3D" id="2.40.100.10">
    <property type="entry name" value="Cyclophilin-like"/>
    <property type="match status" value="1"/>
</dbReference>
<organism evidence="2 3">
    <name type="scientific">Caenorhabditis auriculariae</name>
    <dbReference type="NCBI Taxonomy" id="2777116"/>
    <lineage>
        <taxon>Eukaryota</taxon>
        <taxon>Metazoa</taxon>
        <taxon>Ecdysozoa</taxon>
        <taxon>Nematoda</taxon>
        <taxon>Chromadorea</taxon>
        <taxon>Rhabditida</taxon>
        <taxon>Rhabditina</taxon>
        <taxon>Rhabditomorpha</taxon>
        <taxon>Rhabditoidea</taxon>
        <taxon>Rhabditidae</taxon>
        <taxon>Peloderinae</taxon>
        <taxon>Caenorhabditis</taxon>
    </lineage>
</organism>
<dbReference type="Proteomes" id="UP000835052">
    <property type="component" value="Unassembled WGS sequence"/>
</dbReference>
<dbReference type="SUPFAM" id="SSF50891">
    <property type="entry name" value="Cyclophilin-like"/>
    <property type="match status" value="1"/>
</dbReference>
<comment type="caution">
    <text evidence="2">The sequence shown here is derived from an EMBL/GenBank/DDBJ whole genome shotgun (WGS) entry which is preliminary data.</text>
</comment>
<dbReference type="InterPro" id="IPR002130">
    <property type="entry name" value="Cyclophilin-type_PPIase_dom"/>
</dbReference>
<gene>
    <name evidence="2" type="ORF">CAUJ_LOCUS9756</name>
</gene>